<feature type="non-terminal residue" evidence="2">
    <location>
        <position position="20"/>
    </location>
</feature>
<evidence type="ECO:0000313" key="3">
    <source>
        <dbReference type="Proteomes" id="UP000681967"/>
    </source>
</evidence>
<name>A0A8S3GMX7_9BILA</name>
<organism evidence="2 3">
    <name type="scientific">Rotaria magnacalcarata</name>
    <dbReference type="NCBI Taxonomy" id="392030"/>
    <lineage>
        <taxon>Eukaryota</taxon>
        <taxon>Metazoa</taxon>
        <taxon>Spiralia</taxon>
        <taxon>Gnathifera</taxon>
        <taxon>Rotifera</taxon>
        <taxon>Eurotatoria</taxon>
        <taxon>Bdelloidea</taxon>
        <taxon>Philodinida</taxon>
        <taxon>Philodinidae</taxon>
        <taxon>Rotaria</taxon>
    </lineage>
</organism>
<gene>
    <name evidence="2" type="ORF">BYL167_LOCUS76719</name>
</gene>
<evidence type="ECO:0000313" key="2">
    <source>
        <dbReference type="EMBL" id="CAF5168773.1"/>
    </source>
</evidence>
<protein>
    <submittedName>
        <fullName evidence="2">Uncharacterized protein</fullName>
    </submittedName>
</protein>
<accession>A0A8S3GMX7</accession>
<dbReference type="AlphaFoldDB" id="A0A8S3GMX7"/>
<proteinExistence type="predicted"/>
<reference evidence="2" key="1">
    <citation type="submission" date="2021-02" db="EMBL/GenBank/DDBJ databases">
        <authorList>
            <person name="Nowell W R."/>
        </authorList>
    </citation>
    <scope>NUCLEOTIDE SEQUENCE</scope>
</reference>
<dbReference type="EMBL" id="CAJOBH010277377">
    <property type="protein sequence ID" value="CAF5168773.1"/>
    <property type="molecule type" value="Genomic_DNA"/>
</dbReference>
<comment type="caution">
    <text evidence="2">The sequence shown here is derived from an EMBL/GenBank/DDBJ whole genome shotgun (WGS) entry which is preliminary data.</text>
</comment>
<feature type="region of interest" description="Disordered" evidence="1">
    <location>
        <begin position="1"/>
        <end position="20"/>
    </location>
</feature>
<sequence>MRLKTKAAKRLLTSSSPIDH</sequence>
<evidence type="ECO:0000256" key="1">
    <source>
        <dbReference type="SAM" id="MobiDB-lite"/>
    </source>
</evidence>
<dbReference type="Proteomes" id="UP000681967">
    <property type="component" value="Unassembled WGS sequence"/>
</dbReference>